<name>H7GFQ1_9DEIN</name>
<proteinExistence type="predicted"/>
<dbReference type="InterPro" id="IPR003856">
    <property type="entry name" value="LPS_length_determ_N"/>
</dbReference>
<evidence type="ECO:0000256" key="5">
    <source>
        <dbReference type="ARBA" id="ARBA00023136"/>
    </source>
</evidence>
<keyword evidence="9" id="KW-1185">Reference proteome</keyword>
<comment type="subcellular location">
    <subcellularLocation>
        <location evidence="1">Cell membrane</location>
        <topology evidence="1">Multi-pass membrane protein</topology>
    </subcellularLocation>
</comment>
<evidence type="ECO:0000313" key="9">
    <source>
        <dbReference type="Proteomes" id="UP000053186"/>
    </source>
</evidence>
<feature type="transmembrane region" description="Helical" evidence="6">
    <location>
        <begin position="23"/>
        <end position="44"/>
    </location>
</feature>
<evidence type="ECO:0000259" key="7">
    <source>
        <dbReference type="Pfam" id="PF02706"/>
    </source>
</evidence>
<dbReference type="AlphaFoldDB" id="H7GFQ1"/>
<gene>
    <name evidence="8" type="ORF">RLTM_04826</name>
</gene>
<reference evidence="8 9" key="1">
    <citation type="journal article" date="2012" name="J. Bacteriol.">
        <title>Draft genome sequence of Thermus sp. strain RL, isolated from a hot water spring located atop the Himalayan ranges at Manikaran, India.</title>
        <authorList>
            <person name="Dwivedi V."/>
            <person name="Sangwan N."/>
            <person name="Nigam A."/>
            <person name="Garg N."/>
            <person name="Niharika N."/>
            <person name="Khurana P."/>
            <person name="Khurana J.P."/>
            <person name="Lal R."/>
        </authorList>
    </citation>
    <scope>NUCLEOTIDE SEQUENCE [LARGE SCALE GENOMIC DNA]</scope>
    <source>
        <strain evidence="8 9">RL</strain>
    </source>
</reference>
<evidence type="ECO:0000313" key="8">
    <source>
        <dbReference type="EMBL" id="EIA39563.1"/>
    </source>
</evidence>
<dbReference type="EMBL" id="AIJQ01000004">
    <property type="protein sequence ID" value="EIA39563.1"/>
    <property type="molecule type" value="Genomic_DNA"/>
</dbReference>
<keyword evidence="4 6" id="KW-1133">Transmembrane helix</keyword>
<evidence type="ECO:0000256" key="4">
    <source>
        <dbReference type="ARBA" id="ARBA00022989"/>
    </source>
</evidence>
<dbReference type="RefSeq" id="WP_008632025.1">
    <property type="nucleotide sequence ID" value="NZ_AIJQ01000004.1"/>
</dbReference>
<protein>
    <recommendedName>
        <fullName evidence="7">Polysaccharide chain length determinant N-terminal domain-containing protein</fullName>
    </recommendedName>
</protein>
<dbReference type="Proteomes" id="UP000053186">
    <property type="component" value="Unassembled WGS sequence"/>
</dbReference>
<keyword evidence="5 6" id="KW-0472">Membrane</keyword>
<evidence type="ECO:0000256" key="6">
    <source>
        <dbReference type="SAM" id="Phobius"/>
    </source>
</evidence>
<keyword evidence="3 6" id="KW-0812">Transmembrane</keyword>
<accession>H7GFQ1</accession>
<comment type="caution">
    <text evidence="8">The sequence shown here is derived from an EMBL/GenBank/DDBJ whole genome shotgun (WGS) entry which is preliminary data.</text>
</comment>
<sequence length="98" mass="10869">MMEAPQEEITLRDIVEVLKRHRVYLWTFPLLFGAVALIYGFFIAEPTYASTATLSVAPVQVQAQLEQRIQVQQATPITFEGLKALALSEEVVGGCGRC</sequence>
<organism evidence="8 9">
    <name type="scientific">Thermus parvatiensis</name>
    <dbReference type="NCBI Taxonomy" id="456163"/>
    <lineage>
        <taxon>Bacteria</taxon>
        <taxon>Thermotogati</taxon>
        <taxon>Deinococcota</taxon>
        <taxon>Deinococci</taxon>
        <taxon>Thermales</taxon>
        <taxon>Thermaceae</taxon>
        <taxon>Thermus</taxon>
    </lineage>
</organism>
<evidence type="ECO:0000256" key="3">
    <source>
        <dbReference type="ARBA" id="ARBA00022692"/>
    </source>
</evidence>
<evidence type="ECO:0000256" key="2">
    <source>
        <dbReference type="ARBA" id="ARBA00022475"/>
    </source>
</evidence>
<dbReference type="GO" id="GO:0005886">
    <property type="term" value="C:plasma membrane"/>
    <property type="evidence" value="ECO:0007669"/>
    <property type="project" value="UniProtKB-SubCell"/>
</dbReference>
<evidence type="ECO:0000256" key="1">
    <source>
        <dbReference type="ARBA" id="ARBA00004651"/>
    </source>
</evidence>
<dbReference type="Pfam" id="PF02706">
    <property type="entry name" value="Wzz"/>
    <property type="match status" value="1"/>
</dbReference>
<keyword evidence="2" id="KW-1003">Cell membrane</keyword>
<dbReference type="PATRIC" id="fig|456163.3.peg.952"/>
<feature type="domain" description="Polysaccharide chain length determinant N-terminal" evidence="7">
    <location>
        <begin position="7"/>
        <end position="72"/>
    </location>
</feature>